<comment type="subunit">
    <text evidence="7">Component of the SMC5-SMC6 complex.</text>
</comment>
<gene>
    <name evidence="9" type="primary">NSMCE4A</name>
    <name evidence="9" type="ORF">CEXT_16981</name>
</gene>
<dbReference type="GO" id="GO:0005634">
    <property type="term" value="C:nucleus"/>
    <property type="evidence" value="ECO:0007669"/>
    <property type="project" value="UniProtKB-SubCell"/>
</dbReference>
<keyword evidence="10" id="KW-1185">Reference proteome</keyword>
<sequence>MDKDETNCSTDDEEELILQMKNLTQNVLENTAKYVSGDLHLNESMAKQDELYMKVISKDRPTAWKIQHDSNLMKIHMEILKQQTKAYTVDSLVFKPREFSVKVRNHFCLRLAEENDAPKRESIHKIWEKLGQCSKNVMHTIPNFSFMYGAFDAVPIDNTKKRRKYTKDQVGELTKPEKINSKAASHQQDVMLENTERLLAIFHSVVKRHKVTDVMCFYEFVIDPQSFTRTIENIFLVSLLVKEGHLSVITDEQGLPCLRLLKKKIEKDQWDKTKVNQCVISLSMQEWENIIKTFDFKEPIIRPRPAQSQT</sequence>
<dbReference type="GO" id="GO:0006310">
    <property type="term" value="P:DNA recombination"/>
    <property type="evidence" value="ECO:0007669"/>
    <property type="project" value="UniProtKB-UniRule"/>
</dbReference>
<dbReference type="EMBL" id="BPLR01006383">
    <property type="protein sequence ID" value="GIY09457.1"/>
    <property type="molecule type" value="Genomic_DNA"/>
</dbReference>
<dbReference type="Pfam" id="PF08743">
    <property type="entry name" value="Nse4_C"/>
    <property type="match status" value="1"/>
</dbReference>
<evidence type="ECO:0000259" key="8">
    <source>
        <dbReference type="Pfam" id="PF08743"/>
    </source>
</evidence>
<accession>A0AAV4QJJ3</accession>
<comment type="subcellular location">
    <subcellularLocation>
        <location evidence="1 7">Nucleus</location>
    </subcellularLocation>
</comment>
<dbReference type="GO" id="GO:0030915">
    <property type="term" value="C:Smc5-Smc6 complex"/>
    <property type="evidence" value="ECO:0007669"/>
    <property type="project" value="UniProtKB-UniRule"/>
</dbReference>
<comment type="function">
    <text evidence="7">Component of the SMC5-SMC6 complex, that promotes sister chromatid alignment after DNA damage and facilitates double-stranded DNA breaks (DSBs) repair via homologous recombination between sister chromatids.</text>
</comment>
<organism evidence="9 10">
    <name type="scientific">Caerostris extrusa</name>
    <name type="common">Bark spider</name>
    <name type="synonym">Caerostris bankana</name>
    <dbReference type="NCBI Taxonomy" id="172846"/>
    <lineage>
        <taxon>Eukaryota</taxon>
        <taxon>Metazoa</taxon>
        <taxon>Ecdysozoa</taxon>
        <taxon>Arthropoda</taxon>
        <taxon>Chelicerata</taxon>
        <taxon>Arachnida</taxon>
        <taxon>Araneae</taxon>
        <taxon>Araneomorphae</taxon>
        <taxon>Entelegynae</taxon>
        <taxon>Araneoidea</taxon>
        <taxon>Araneidae</taxon>
        <taxon>Caerostris</taxon>
    </lineage>
</organism>
<protein>
    <recommendedName>
        <fullName evidence="7">Non-structural maintenance of chromosomes element 4</fullName>
    </recommendedName>
</protein>
<dbReference type="AlphaFoldDB" id="A0AAV4QJJ3"/>
<evidence type="ECO:0000256" key="4">
    <source>
        <dbReference type="ARBA" id="ARBA00023172"/>
    </source>
</evidence>
<evidence type="ECO:0000256" key="3">
    <source>
        <dbReference type="ARBA" id="ARBA00022763"/>
    </source>
</evidence>
<keyword evidence="6 7" id="KW-0539">Nucleus</keyword>
<reference evidence="9 10" key="1">
    <citation type="submission" date="2021-06" db="EMBL/GenBank/DDBJ databases">
        <title>Caerostris extrusa draft genome.</title>
        <authorList>
            <person name="Kono N."/>
            <person name="Arakawa K."/>
        </authorList>
    </citation>
    <scope>NUCLEOTIDE SEQUENCE [LARGE SCALE GENOMIC DNA]</scope>
</reference>
<evidence type="ECO:0000256" key="1">
    <source>
        <dbReference type="ARBA" id="ARBA00004123"/>
    </source>
</evidence>
<evidence type="ECO:0000313" key="10">
    <source>
        <dbReference type="Proteomes" id="UP001054945"/>
    </source>
</evidence>
<dbReference type="Proteomes" id="UP001054945">
    <property type="component" value="Unassembled WGS sequence"/>
</dbReference>
<dbReference type="InterPro" id="IPR014854">
    <property type="entry name" value="Nse4_C"/>
</dbReference>
<comment type="similarity">
    <text evidence="2 7">Belongs to the NSE4 family.</text>
</comment>
<comment type="caution">
    <text evidence="9">The sequence shown here is derived from an EMBL/GenBank/DDBJ whole genome shotgun (WGS) entry which is preliminary data.</text>
</comment>
<dbReference type="GO" id="GO:0006281">
    <property type="term" value="P:DNA repair"/>
    <property type="evidence" value="ECO:0007669"/>
    <property type="project" value="UniProtKB-UniRule"/>
</dbReference>
<evidence type="ECO:0000256" key="7">
    <source>
        <dbReference type="RuleBase" id="RU365071"/>
    </source>
</evidence>
<proteinExistence type="inferred from homology"/>
<evidence type="ECO:0000256" key="2">
    <source>
        <dbReference type="ARBA" id="ARBA00008997"/>
    </source>
</evidence>
<evidence type="ECO:0000313" key="9">
    <source>
        <dbReference type="EMBL" id="GIY09457.1"/>
    </source>
</evidence>
<keyword evidence="4 7" id="KW-0233">DNA recombination</keyword>
<feature type="domain" description="Non-structural maintenance of chromosome element 4 C-terminal" evidence="8">
    <location>
        <begin position="216"/>
        <end position="301"/>
    </location>
</feature>
<keyword evidence="3 7" id="KW-0227">DNA damage</keyword>
<dbReference type="InterPro" id="IPR027786">
    <property type="entry name" value="Nse4/EID"/>
</dbReference>
<evidence type="ECO:0000256" key="6">
    <source>
        <dbReference type="ARBA" id="ARBA00023242"/>
    </source>
</evidence>
<dbReference type="PANTHER" id="PTHR16140:SF0">
    <property type="entry name" value="NON-STRUCTURAL MAINTENANCE OF CHROMOSOMES ELEMENT 4"/>
    <property type="match status" value="1"/>
</dbReference>
<dbReference type="PANTHER" id="PTHR16140">
    <property type="entry name" value="NON-STRUCTURAL MAINTENANCE OF CHROMOSOMES ELEMENT 4"/>
    <property type="match status" value="1"/>
</dbReference>
<keyword evidence="5 7" id="KW-0234">DNA repair</keyword>
<evidence type="ECO:0000256" key="5">
    <source>
        <dbReference type="ARBA" id="ARBA00023204"/>
    </source>
</evidence>
<name>A0AAV4QJJ3_CAEEX</name>